<evidence type="ECO:0000313" key="2">
    <source>
        <dbReference type="EMBL" id="TBO61589.1"/>
    </source>
</evidence>
<dbReference type="Proteomes" id="UP000292452">
    <property type="component" value="Unassembled WGS sequence"/>
</dbReference>
<organism evidence="2 3">
    <name type="scientific">Streptomyces kasugaensis</name>
    <dbReference type="NCBI Taxonomy" id="1946"/>
    <lineage>
        <taxon>Bacteria</taxon>
        <taxon>Bacillati</taxon>
        <taxon>Actinomycetota</taxon>
        <taxon>Actinomycetes</taxon>
        <taxon>Kitasatosporales</taxon>
        <taxon>Streptomycetaceae</taxon>
        <taxon>Streptomyces</taxon>
    </lineage>
</organism>
<proteinExistence type="predicted"/>
<feature type="region of interest" description="Disordered" evidence="1">
    <location>
        <begin position="190"/>
        <end position="216"/>
    </location>
</feature>
<comment type="caution">
    <text evidence="2">The sequence shown here is derived from an EMBL/GenBank/DDBJ whole genome shotgun (WGS) entry which is preliminary data.</text>
</comment>
<gene>
    <name evidence="2" type="ORF">EYS09_00430</name>
</gene>
<feature type="compositionally biased region" description="Basic and acidic residues" evidence="1">
    <location>
        <begin position="166"/>
        <end position="175"/>
    </location>
</feature>
<name>A0A4Q9I3N4_STRKA</name>
<dbReference type="EMBL" id="SIXH01000002">
    <property type="protein sequence ID" value="TBO61589.1"/>
    <property type="molecule type" value="Genomic_DNA"/>
</dbReference>
<reference evidence="2 3" key="1">
    <citation type="submission" date="2019-02" db="EMBL/GenBank/DDBJ databases">
        <title>Draft Genome Sequence of Streptomyces sp. AM-2504, identified by 16S rRNA comparative analysis as a Streptomyces Kasugaensis strain.</title>
        <authorList>
            <person name="Napolioni V."/>
            <person name="Giuliodori A.M."/>
            <person name="Spurio R."/>
            <person name="Fabbretti A."/>
        </authorList>
    </citation>
    <scope>NUCLEOTIDE SEQUENCE [LARGE SCALE GENOMIC DNA]</scope>
    <source>
        <strain evidence="2 3">AM-2504</strain>
    </source>
</reference>
<keyword evidence="3" id="KW-1185">Reference proteome</keyword>
<sequence length="216" mass="23159">MLDHCVLWPSLATTTRAVTVAAGRFCPTAKALRDLCRRLGSAPVRALFEVLARSLARPVPFDGCSSQRVSDSDRNPAVGIEQEMWSRLALYQVLRTVTVDAAESVPGTDSDRCGFTIALQTGRDQVIQAADVVTTTVEPVGLIGAGSRRPRASSRKVKSPMSRYSGRHDDGRPDTSRTVTHLDVTILEPSIRSPHCPRPPGIIGTQSPLSAADTGS</sequence>
<feature type="compositionally biased region" description="Basic residues" evidence="1">
    <location>
        <begin position="148"/>
        <end position="158"/>
    </location>
</feature>
<dbReference type="AlphaFoldDB" id="A0A4Q9I3N4"/>
<feature type="compositionally biased region" description="Polar residues" evidence="1">
    <location>
        <begin position="204"/>
        <end position="216"/>
    </location>
</feature>
<protein>
    <submittedName>
        <fullName evidence="2">Uncharacterized protein</fullName>
    </submittedName>
</protein>
<accession>A0A4Q9I3N4</accession>
<evidence type="ECO:0000256" key="1">
    <source>
        <dbReference type="SAM" id="MobiDB-lite"/>
    </source>
</evidence>
<evidence type="ECO:0000313" key="3">
    <source>
        <dbReference type="Proteomes" id="UP000292452"/>
    </source>
</evidence>
<feature type="region of interest" description="Disordered" evidence="1">
    <location>
        <begin position="144"/>
        <end position="177"/>
    </location>
</feature>